<organism evidence="1 2">
    <name type="scientific">Coniosporium uncinatum</name>
    <dbReference type="NCBI Taxonomy" id="93489"/>
    <lineage>
        <taxon>Eukaryota</taxon>
        <taxon>Fungi</taxon>
        <taxon>Dikarya</taxon>
        <taxon>Ascomycota</taxon>
        <taxon>Pezizomycotina</taxon>
        <taxon>Dothideomycetes</taxon>
        <taxon>Dothideomycetes incertae sedis</taxon>
        <taxon>Coniosporium</taxon>
    </lineage>
</organism>
<accession>A0ACC3CW89</accession>
<evidence type="ECO:0000313" key="2">
    <source>
        <dbReference type="Proteomes" id="UP001186974"/>
    </source>
</evidence>
<dbReference type="Proteomes" id="UP001186974">
    <property type="component" value="Unassembled WGS sequence"/>
</dbReference>
<keyword evidence="2" id="KW-1185">Reference proteome</keyword>
<name>A0ACC3CW89_9PEZI</name>
<reference evidence="1" key="1">
    <citation type="submission" date="2024-09" db="EMBL/GenBank/DDBJ databases">
        <title>Black Yeasts Isolated from many extreme environments.</title>
        <authorList>
            <person name="Coleine C."/>
            <person name="Stajich J.E."/>
            <person name="Selbmann L."/>
        </authorList>
    </citation>
    <scope>NUCLEOTIDE SEQUENCE</scope>
    <source>
        <strain evidence="1">CCFEE 5737</strain>
    </source>
</reference>
<evidence type="ECO:0000313" key="1">
    <source>
        <dbReference type="EMBL" id="KAK3046575.1"/>
    </source>
</evidence>
<proteinExistence type="predicted"/>
<feature type="non-terminal residue" evidence="1">
    <location>
        <position position="328"/>
    </location>
</feature>
<gene>
    <name evidence="1" type="ORF">LTS18_013332</name>
</gene>
<protein>
    <submittedName>
        <fullName evidence="1">Uncharacterized protein</fullName>
    </submittedName>
</protein>
<comment type="caution">
    <text evidence="1">The sequence shown here is derived from an EMBL/GenBank/DDBJ whole genome shotgun (WGS) entry which is preliminary data.</text>
</comment>
<dbReference type="EMBL" id="JAWDJW010010442">
    <property type="protein sequence ID" value="KAK3046575.1"/>
    <property type="molecule type" value="Genomic_DNA"/>
</dbReference>
<sequence>MLSASASDSAGAYCNRMVFEVQGQVERVKESWLTVARRHDIFRTSFMATDDREHPFAQVVLADFPDSVPGLKALEDVVFSRLNALEPPWALQVKTSHEGSRLEFACHHALYDGAAMAAFMNEVEATCLGKALPSVISNEAFLEHVVAAQSTESVQFWSERLEHFEPKLFSTSISASDFRIFSDALEVPMSAINATSQQMSTTLLSLTQSAWAKTLCILLDSQDVCFGNITSGRSLPIDGLERLVAPCFNTVPVRINTDHLRTNTDLAKTLHEYNASSLPFSLTSLRRVQASVQSGGRRLFDTLFLLQQSAYQLDPSIWILKEDAGEMD</sequence>